<evidence type="ECO:0000313" key="4">
    <source>
        <dbReference type="Proteomes" id="UP000315200"/>
    </source>
</evidence>
<reference evidence="2 3" key="1">
    <citation type="submission" date="2016-10" db="EMBL/GenBank/DDBJ databases">
        <authorList>
            <person name="Varghese N."/>
            <person name="Submissions S."/>
        </authorList>
    </citation>
    <scope>NUCLEOTIDE SEQUENCE [LARGE SCALE GENOMIC DNA]</scope>
    <source>
        <strain evidence="2 3">NLAE-zl-C196</strain>
    </source>
</reference>
<name>A0A829W0T1_9FIRM</name>
<dbReference type="Proteomes" id="UP000315200">
    <property type="component" value="Unassembled WGS sequence"/>
</dbReference>
<evidence type="ECO:0000313" key="2">
    <source>
        <dbReference type="EMBL" id="SEU04831.1"/>
    </source>
</evidence>
<proteinExistence type="predicted"/>
<dbReference type="Proteomes" id="UP000182121">
    <property type="component" value="Unassembled WGS sequence"/>
</dbReference>
<dbReference type="AlphaFoldDB" id="A0A829W0T1"/>
<accession>A0A829W0T1</accession>
<protein>
    <submittedName>
        <fullName evidence="1">Uncharacterized protein</fullName>
    </submittedName>
</protein>
<organism evidence="1 4">
    <name type="scientific">Enterocloster clostridioformis</name>
    <dbReference type="NCBI Taxonomy" id="1531"/>
    <lineage>
        <taxon>Bacteria</taxon>
        <taxon>Bacillati</taxon>
        <taxon>Bacillota</taxon>
        <taxon>Clostridia</taxon>
        <taxon>Lachnospirales</taxon>
        <taxon>Lachnospiraceae</taxon>
        <taxon>Enterocloster</taxon>
    </lineage>
</organism>
<comment type="caution">
    <text evidence="1">The sequence shown here is derived from an EMBL/GenBank/DDBJ whole genome shotgun (WGS) entry which is preliminary data.</text>
</comment>
<reference evidence="1 4" key="2">
    <citation type="submission" date="2019-06" db="EMBL/GenBank/DDBJ databases">
        <title>Draft genome sequence of [Clostridium] clostridioforme NBRC 113352.</title>
        <authorList>
            <person name="Miura T."/>
            <person name="Furukawa M."/>
            <person name="Shimamura M."/>
            <person name="Ohyama Y."/>
            <person name="Yamazoe A."/>
            <person name="Kawasaki H."/>
        </authorList>
    </citation>
    <scope>NUCLEOTIDE SEQUENCE [LARGE SCALE GENOMIC DNA]</scope>
    <source>
        <strain evidence="1 4">NBRC 113352</strain>
    </source>
</reference>
<sequence length="111" mass="12520">MSVRDMYNQAFDKVNGGDAFGYSFMVFMALIVEGHRSPIIGINPGSGNDGPAQISADIFNSDIRGVWIGFGPDIKPIGMVFVNLVFKFLKRRSQFKGELLQKDFTDRRRKR</sequence>
<gene>
    <name evidence="1" type="ORF">Ccl03g_38620</name>
    <name evidence="2" type="ORF">SAMN05216521_105024</name>
</gene>
<evidence type="ECO:0000313" key="1">
    <source>
        <dbReference type="EMBL" id="GEA38149.1"/>
    </source>
</evidence>
<dbReference type="EMBL" id="FOIO01000050">
    <property type="protein sequence ID" value="SEU04831.1"/>
    <property type="molecule type" value="Genomic_DNA"/>
</dbReference>
<evidence type="ECO:0000313" key="3">
    <source>
        <dbReference type="Proteomes" id="UP000182121"/>
    </source>
</evidence>
<dbReference type="EMBL" id="BJLB01000001">
    <property type="protein sequence ID" value="GEA38149.1"/>
    <property type="molecule type" value="Genomic_DNA"/>
</dbReference>